<accession>A0ABS6H5M0</accession>
<feature type="transmembrane region" description="Helical" evidence="1">
    <location>
        <begin position="45"/>
        <end position="62"/>
    </location>
</feature>
<protein>
    <submittedName>
        <fullName evidence="2">Uncharacterized protein</fullName>
    </submittedName>
</protein>
<keyword evidence="3" id="KW-1185">Reference proteome</keyword>
<name>A0ABS6H5M0_9PROT</name>
<evidence type="ECO:0000313" key="2">
    <source>
        <dbReference type="EMBL" id="MBU8543979.1"/>
    </source>
</evidence>
<dbReference type="Proteomes" id="UP000689967">
    <property type="component" value="Unassembled WGS sequence"/>
</dbReference>
<keyword evidence="1" id="KW-0472">Membrane</keyword>
<keyword evidence="1" id="KW-0812">Transmembrane</keyword>
<evidence type="ECO:0000256" key="1">
    <source>
        <dbReference type="SAM" id="Phobius"/>
    </source>
</evidence>
<gene>
    <name evidence="2" type="ORF">JJQ90_09705</name>
</gene>
<comment type="caution">
    <text evidence="2">The sequence shown here is derived from an EMBL/GenBank/DDBJ whole genome shotgun (WGS) entry which is preliminary data.</text>
</comment>
<keyword evidence="1" id="KW-1133">Transmembrane helix</keyword>
<feature type="transmembrane region" description="Helical" evidence="1">
    <location>
        <begin position="68"/>
        <end position="89"/>
    </location>
</feature>
<proteinExistence type="predicted"/>
<dbReference type="EMBL" id="JAERQM010000002">
    <property type="protein sequence ID" value="MBU8543979.1"/>
    <property type="molecule type" value="Genomic_DNA"/>
</dbReference>
<feature type="transmembrane region" description="Helical" evidence="1">
    <location>
        <begin position="6"/>
        <end position="24"/>
    </location>
</feature>
<organism evidence="2 3">
    <name type="scientific">Falsiroseomonas oleicola</name>
    <dbReference type="NCBI Taxonomy" id="2801474"/>
    <lineage>
        <taxon>Bacteria</taxon>
        <taxon>Pseudomonadati</taxon>
        <taxon>Pseudomonadota</taxon>
        <taxon>Alphaproteobacteria</taxon>
        <taxon>Acetobacterales</taxon>
        <taxon>Roseomonadaceae</taxon>
        <taxon>Falsiroseomonas</taxon>
    </lineage>
</organism>
<sequence length="178" mass="18926">MELMTLAIGLGTVAILFFGIRALFNSGGDNPDITGLTTLARITQTIAALTILGAIVIRLWWHPALHDLAYAGGFAGLLILLLATAAARFDAAAGALQRETAAATAHLAKLAALAEAEEMRREMAPIAARLREKHAPEIADAAVAEMIRTRQQGHQLAEADAVSRAESNARYYASRRQG</sequence>
<evidence type="ECO:0000313" key="3">
    <source>
        <dbReference type="Proteomes" id="UP000689967"/>
    </source>
</evidence>
<reference evidence="2 3" key="1">
    <citation type="submission" date="2021-01" db="EMBL/GenBank/DDBJ databases">
        <title>Roseomonas sp. nov, a bacterium isolated from an oil production mixture in Yumen Oilfield.</title>
        <authorList>
            <person name="Wu D."/>
        </authorList>
    </citation>
    <scope>NUCLEOTIDE SEQUENCE [LARGE SCALE GENOMIC DNA]</scope>
    <source>
        <strain evidence="2 3">ROY-5-3</strain>
    </source>
</reference>
<dbReference type="RefSeq" id="WP_216874742.1">
    <property type="nucleotide sequence ID" value="NZ_JAERQM010000002.1"/>
</dbReference>